<protein>
    <submittedName>
        <fullName evidence="3">Major S-layer protein</fullName>
    </submittedName>
</protein>
<evidence type="ECO:0000313" key="3">
    <source>
        <dbReference type="EMBL" id="QNO44346.1"/>
    </source>
</evidence>
<dbReference type="EMBL" id="MT631151">
    <property type="protein sequence ID" value="QNO45792.1"/>
    <property type="molecule type" value="Genomic_DNA"/>
</dbReference>
<evidence type="ECO:0000313" key="4">
    <source>
        <dbReference type="EMBL" id="QNO45792.1"/>
    </source>
</evidence>
<name>A0A7G9Y8L2_9EURY</name>
<dbReference type="Pfam" id="PF07752">
    <property type="entry name" value="S-layer"/>
    <property type="match status" value="2"/>
</dbReference>
<gene>
    <name evidence="3" type="primary">slmA1</name>
    <name evidence="4" type="ORF">HJDPDKJO_00016</name>
    <name evidence="3" type="ORF">KIKEOHKK_00003</name>
</gene>
<feature type="domain" description="S-layer family duplication" evidence="2">
    <location>
        <begin position="47"/>
        <end position="314"/>
    </location>
</feature>
<sequence>MGFAQGSMIMNKRMIVLIALVVAVFAVPASAETLEVRGNVVNLYGAQPSDLVWDATNFGAFWYDLDDDLMTEELTILANTLDGTMGTQDREIDENALIYTTHPELQTYELYENEGLIVEGDSPDLEIGYYLEGWMAEKYVAVNGNADKLAKLLVEFEDDDKKTLSTGESWALGGGFTLTANRIDPEGEKVWLSLAKDGKELDNEVVSTGAATPDKNDSVYTYTVDLAGEDDVPLMSCLVDAVFRGTDTNVVQLMYVFLADDEVIEIDTSDTYGIMEVMTASLSQIVLMNDESTLDLDTGRTEHIMGDMYFKTADNDGAGEDGALRFYPYVECTEPGTYEVRGNVVSLSMLQVADIEWNATTFAAFWYDIDDNLMTEDLTILANTLDGTIGTQDREIDENALIYTTHPAYQAYELYENEGMVVEGGSTELESGYYLEGWMAEKYVAVNGNADKLTKLLVEFEDDDKKILYIGKKWNISGGFALELVDIDDVTGDKATLRLSKNGNPLDTTCIDTGGSRQDRVYTYTADIGTEKDIPVFSCYVDAVFKGDVSYVQLMYVFLIDDDVLEIETSDEYGAMEVMTASMSMLVLKNDETTIDLDPGTTEHIMGDMYFKTADDDTAIRFYPFVERTIGGEEPTPPPETIPATDSDHDGVPDVWDADNSTQEGYWVNPQGIGRMPGDMNGDGRLTSVDALMILQATVGKIDL</sequence>
<feature type="region of interest" description="Disordered" evidence="1">
    <location>
        <begin position="629"/>
        <end position="651"/>
    </location>
</feature>
<organism evidence="3">
    <name type="scientific">Candidatus Methanogaster sp. ANME-2c ERB4</name>
    <dbReference type="NCBI Taxonomy" id="2759911"/>
    <lineage>
        <taxon>Archaea</taxon>
        <taxon>Methanobacteriati</taxon>
        <taxon>Methanobacteriota</taxon>
        <taxon>Stenosarchaea group</taxon>
        <taxon>Methanomicrobia</taxon>
        <taxon>Methanosarcinales</taxon>
        <taxon>ANME-2 cluster</taxon>
        <taxon>Candidatus Methanogasteraceae</taxon>
        <taxon>Candidatus Methanogaster</taxon>
    </lineage>
</organism>
<dbReference type="AlphaFoldDB" id="A0A7G9Y8L2"/>
<dbReference type="EMBL" id="MT630955">
    <property type="protein sequence ID" value="QNO44346.1"/>
    <property type="molecule type" value="Genomic_DNA"/>
</dbReference>
<dbReference type="Gene3D" id="2.60.40.4190">
    <property type="match status" value="2"/>
</dbReference>
<proteinExistence type="predicted"/>
<evidence type="ECO:0000256" key="1">
    <source>
        <dbReference type="SAM" id="MobiDB-lite"/>
    </source>
</evidence>
<reference evidence="3" key="1">
    <citation type="submission" date="2020-06" db="EMBL/GenBank/DDBJ databases">
        <title>Unique genomic features of the anaerobic methanotrophic archaea.</title>
        <authorList>
            <person name="Chadwick G.L."/>
            <person name="Skennerton C.T."/>
            <person name="Laso-Perez R."/>
            <person name="Leu A.O."/>
            <person name="Speth D.R."/>
            <person name="Yu H."/>
            <person name="Morgan-Lang C."/>
            <person name="Hatzenpichler R."/>
            <person name="Goudeau D."/>
            <person name="Malmstrom R."/>
            <person name="Brazelton W.J."/>
            <person name="Woyke T."/>
            <person name="Hallam S.J."/>
            <person name="Tyson G.W."/>
            <person name="Wegener G."/>
            <person name="Boetius A."/>
            <person name="Orphan V."/>
        </authorList>
    </citation>
    <scope>NUCLEOTIDE SEQUENCE</scope>
</reference>
<dbReference type="NCBIfam" id="TIGR01567">
    <property type="entry name" value="S_layer_rel_Mac"/>
    <property type="match status" value="2"/>
</dbReference>
<accession>A0A7G9Y8L2</accession>
<evidence type="ECO:0000259" key="2">
    <source>
        <dbReference type="Pfam" id="PF07752"/>
    </source>
</evidence>
<feature type="domain" description="S-layer family duplication" evidence="2">
    <location>
        <begin position="353"/>
        <end position="615"/>
    </location>
</feature>
<dbReference type="InterPro" id="IPR006457">
    <property type="entry name" value="S_layer-rel_Mac"/>
</dbReference>
<dbReference type="Gene3D" id="2.60.98.40">
    <property type="match status" value="2"/>
</dbReference>